<dbReference type="PROSITE" id="PS50082">
    <property type="entry name" value="WD_REPEATS_2"/>
    <property type="match status" value="4"/>
</dbReference>
<dbReference type="InterPro" id="IPR036322">
    <property type="entry name" value="WD40_repeat_dom_sf"/>
</dbReference>
<feature type="region of interest" description="Disordered" evidence="5">
    <location>
        <begin position="60"/>
        <end position="96"/>
    </location>
</feature>
<evidence type="ECO:0000256" key="5">
    <source>
        <dbReference type="SAM" id="MobiDB-lite"/>
    </source>
</evidence>
<reference evidence="8" key="1">
    <citation type="submission" date="2017-02" db="UniProtKB">
        <authorList>
            <consortium name="WormBaseParasite"/>
        </authorList>
    </citation>
    <scope>IDENTIFICATION</scope>
</reference>
<accession>A0A0R3W8Z7</accession>
<evidence type="ECO:0000256" key="3">
    <source>
        <dbReference type="ARBA" id="ARBA00038343"/>
    </source>
</evidence>
<dbReference type="InterPro" id="IPR051858">
    <property type="entry name" value="WD_repeat_GAD-1"/>
</dbReference>
<evidence type="ECO:0000256" key="1">
    <source>
        <dbReference type="ARBA" id="ARBA00022574"/>
    </source>
</evidence>
<dbReference type="SUPFAM" id="SSF50978">
    <property type="entry name" value="WD40 repeat-like"/>
    <property type="match status" value="1"/>
</dbReference>
<dbReference type="InterPro" id="IPR015943">
    <property type="entry name" value="WD40/YVTN_repeat-like_dom_sf"/>
</dbReference>
<evidence type="ECO:0000313" key="6">
    <source>
        <dbReference type="EMBL" id="VDK37489.1"/>
    </source>
</evidence>
<dbReference type="GO" id="GO:0035861">
    <property type="term" value="C:site of double-strand break"/>
    <property type="evidence" value="ECO:0007669"/>
    <property type="project" value="TreeGrafter"/>
</dbReference>
<feature type="repeat" description="WD" evidence="4">
    <location>
        <begin position="279"/>
        <end position="302"/>
    </location>
</feature>
<dbReference type="InterPro" id="IPR001680">
    <property type="entry name" value="WD40_rpt"/>
</dbReference>
<feature type="region of interest" description="Disordered" evidence="5">
    <location>
        <begin position="598"/>
        <end position="618"/>
    </location>
</feature>
<dbReference type="EMBL" id="UYRS01018547">
    <property type="protein sequence ID" value="VDK37489.1"/>
    <property type="molecule type" value="Genomic_DNA"/>
</dbReference>
<dbReference type="PROSITE" id="PS50294">
    <property type="entry name" value="WD_REPEATS_REGION"/>
    <property type="match status" value="1"/>
</dbReference>
<feature type="repeat" description="WD" evidence="4">
    <location>
        <begin position="210"/>
        <end position="252"/>
    </location>
</feature>
<keyword evidence="1 4" id="KW-0853">WD repeat</keyword>
<evidence type="ECO:0000313" key="7">
    <source>
        <dbReference type="Proteomes" id="UP000282613"/>
    </source>
</evidence>
<sequence length="618" mass="68992">MDSDEMEKELGFSAFTSNKQARKFDFMEMFEKSHTIAKQRNEEGNRKLDGKSICSYFQTAKLESENQSEGQAEKDGAESDHDDDDAVVPTKSGQPEDPYFIPMAEHLLLNHGPKPLTAVALDPSGSRVATGGFDFDVKLWDFSGMDKSCRAFKIFQPSEDQQVKHIEFSPTGDNILIISGSPQAKIFTRDAEPYCETIRGYQYITDPASAKGHTHALNGGAWHPIDSRKFLTWSQDTTLRVWEIDTAEQILDDTRIPSHSAILKPRNKQGRKTTPTAGAYSKDGFLVAAGCEDGSLQVWDTRKPLVNTSHLYRTAHPVGTYTTSLCFSWDGHVIASRAMDDTVRLWDLRALSRGAVYTVRDLPVLFEQTEVCFSPNDTMVAAAVSAKRGDPTSGEVVIFRKDTFEPIHHHKPGSGSAIRVAWHPRIRQIVTTFSNGTATVHFDPAHSRNGALMCAYRQASEASRRRRQGYGCSSDAFIKPTLLTFDEDSVRVARKMRRRFGNLEDENQLAVAAAIAAYEKDLVAANEAARKAARKRVPNAGEDVGQRVGSLHKYMVQQIVLRKNEADERAEKDIRGAILRHAEAAKKEPFWTKAYLKTQPNPIFQKDEPSSPKRPKPS</sequence>
<reference evidence="6 7" key="2">
    <citation type="submission" date="2018-11" db="EMBL/GenBank/DDBJ databases">
        <authorList>
            <consortium name="Pathogen Informatics"/>
        </authorList>
    </citation>
    <scope>NUCLEOTIDE SEQUENCE [LARGE SCALE GENOMIC DNA]</scope>
</reference>
<name>A0A0R3W8Z7_TAEAS</name>
<dbReference type="Proteomes" id="UP000282613">
    <property type="component" value="Unassembled WGS sequence"/>
</dbReference>
<dbReference type="Pfam" id="PF00400">
    <property type="entry name" value="WD40"/>
    <property type="match status" value="3"/>
</dbReference>
<dbReference type="InterPro" id="IPR019775">
    <property type="entry name" value="WD40_repeat_CS"/>
</dbReference>
<dbReference type="OrthoDB" id="10264376at2759"/>
<evidence type="ECO:0000256" key="2">
    <source>
        <dbReference type="ARBA" id="ARBA00022737"/>
    </source>
</evidence>
<dbReference type="SMART" id="SM00320">
    <property type="entry name" value="WD40"/>
    <property type="match status" value="6"/>
</dbReference>
<feature type="repeat" description="WD" evidence="4">
    <location>
        <begin position="109"/>
        <end position="143"/>
    </location>
</feature>
<dbReference type="STRING" id="60517.A0A0R3W8Z7"/>
<dbReference type="PROSITE" id="PS00678">
    <property type="entry name" value="WD_REPEATS_1"/>
    <property type="match status" value="2"/>
</dbReference>
<gene>
    <name evidence="6" type="ORF">TASK_LOCUS6881</name>
</gene>
<feature type="repeat" description="WD" evidence="4">
    <location>
        <begin position="323"/>
        <end position="349"/>
    </location>
</feature>
<dbReference type="PANTHER" id="PTHR16017">
    <property type="entry name" value="GASTRULATION DEFECTIVE PROTEIN 1-RELATED"/>
    <property type="match status" value="1"/>
</dbReference>
<comment type="similarity">
    <text evidence="3">Belongs to the WD repeat GAD-1 family.</text>
</comment>
<dbReference type="AlphaFoldDB" id="A0A0R3W8Z7"/>
<protein>
    <submittedName>
        <fullName evidence="8">WD_REPEATS_REGION domain-containing protein</fullName>
    </submittedName>
</protein>
<keyword evidence="7" id="KW-1185">Reference proteome</keyword>
<dbReference type="Gene3D" id="2.130.10.10">
    <property type="entry name" value="YVTN repeat-like/Quinoprotein amine dehydrogenase"/>
    <property type="match status" value="1"/>
</dbReference>
<proteinExistence type="inferred from homology"/>
<dbReference type="WBParaSite" id="TASK_0000688001-mRNA-1">
    <property type="protein sequence ID" value="TASK_0000688001-mRNA-1"/>
    <property type="gene ID" value="TASK_0000688001"/>
</dbReference>
<evidence type="ECO:0000256" key="4">
    <source>
        <dbReference type="PROSITE-ProRule" id="PRU00221"/>
    </source>
</evidence>
<organism evidence="8">
    <name type="scientific">Taenia asiatica</name>
    <name type="common">Asian tapeworm</name>
    <dbReference type="NCBI Taxonomy" id="60517"/>
    <lineage>
        <taxon>Eukaryota</taxon>
        <taxon>Metazoa</taxon>
        <taxon>Spiralia</taxon>
        <taxon>Lophotrochozoa</taxon>
        <taxon>Platyhelminthes</taxon>
        <taxon>Cestoda</taxon>
        <taxon>Eucestoda</taxon>
        <taxon>Cyclophyllidea</taxon>
        <taxon>Taeniidae</taxon>
        <taxon>Taenia</taxon>
    </lineage>
</organism>
<dbReference type="PANTHER" id="PTHR16017:SF0">
    <property type="entry name" value="WD REPEAT-CONTAINING PROTEIN 70"/>
    <property type="match status" value="1"/>
</dbReference>
<dbReference type="GO" id="GO:0005634">
    <property type="term" value="C:nucleus"/>
    <property type="evidence" value="ECO:0007669"/>
    <property type="project" value="TreeGrafter"/>
</dbReference>
<evidence type="ECO:0000313" key="8">
    <source>
        <dbReference type="WBParaSite" id="TASK_0000688001-mRNA-1"/>
    </source>
</evidence>
<keyword evidence="2" id="KW-0677">Repeat</keyword>